<dbReference type="EMBL" id="KQ980658">
    <property type="protein sequence ID" value="KYN14731.1"/>
    <property type="molecule type" value="Genomic_DNA"/>
</dbReference>
<feature type="compositionally biased region" description="Basic and acidic residues" evidence="1">
    <location>
        <begin position="23"/>
        <end position="35"/>
    </location>
</feature>
<feature type="compositionally biased region" description="Basic and acidic residues" evidence="1">
    <location>
        <begin position="54"/>
        <end position="68"/>
    </location>
</feature>
<dbReference type="AlphaFoldDB" id="A0A151IZZ6"/>
<feature type="region of interest" description="Disordered" evidence="1">
    <location>
        <begin position="54"/>
        <end position="73"/>
    </location>
</feature>
<protein>
    <submittedName>
        <fullName evidence="2">Uncharacterized protein</fullName>
    </submittedName>
</protein>
<reference evidence="2 3" key="1">
    <citation type="submission" date="2015-09" db="EMBL/GenBank/DDBJ databases">
        <title>Trachymyrmex cornetzi WGS genome.</title>
        <authorList>
            <person name="Nygaard S."/>
            <person name="Hu H."/>
            <person name="Boomsma J."/>
            <person name="Zhang G."/>
        </authorList>
    </citation>
    <scope>NUCLEOTIDE SEQUENCE [LARGE SCALE GENOMIC DNA]</scope>
    <source>
        <strain evidence="2">Tcor2-1</strain>
        <tissue evidence="2">Whole body</tissue>
    </source>
</reference>
<evidence type="ECO:0000313" key="2">
    <source>
        <dbReference type="EMBL" id="KYN14731.1"/>
    </source>
</evidence>
<organism evidence="2 3">
    <name type="scientific">Trachymyrmex cornetzi</name>
    <dbReference type="NCBI Taxonomy" id="471704"/>
    <lineage>
        <taxon>Eukaryota</taxon>
        <taxon>Metazoa</taxon>
        <taxon>Ecdysozoa</taxon>
        <taxon>Arthropoda</taxon>
        <taxon>Hexapoda</taxon>
        <taxon>Insecta</taxon>
        <taxon>Pterygota</taxon>
        <taxon>Neoptera</taxon>
        <taxon>Endopterygota</taxon>
        <taxon>Hymenoptera</taxon>
        <taxon>Apocrita</taxon>
        <taxon>Aculeata</taxon>
        <taxon>Formicoidea</taxon>
        <taxon>Formicidae</taxon>
        <taxon>Myrmicinae</taxon>
        <taxon>Trachymyrmex</taxon>
    </lineage>
</organism>
<gene>
    <name evidence="2" type="ORF">ALC57_13006</name>
</gene>
<sequence>MHIRCARPVTPGLPPTENSRSTRKTDRDGPRRRWESPACASGYKCMCVADGRERANEKTAEREVRTTNEETGVPTLRHASQEETCAIMASG</sequence>
<proteinExistence type="predicted"/>
<feature type="region of interest" description="Disordered" evidence="1">
    <location>
        <begin position="1"/>
        <end position="37"/>
    </location>
</feature>
<evidence type="ECO:0000256" key="1">
    <source>
        <dbReference type="SAM" id="MobiDB-lite"/>
    </source>
</evidence>
<evidence type="ECO:0000313" key="3">
    <source>
        <dbReference type="Proteomes" id="UP000078492"/>
    </source>
</evidence>
<dbReference type="Proteomes" id="UP000078492">
    <property type="component" value="Unassembled WGS sequence"/>
</dbReference>
<accession>A0A151IZZ6</accession>
<keyword evidence="3" id="KW-1185">Reference proteome</keyword>
<name>A0A151IZZ6_9HYME</name>